<name>G0TXV2_TRYVY</name>
<gene>
    <name evidence="2" type="ORF">TVY486_0701310</name>
</gene>
<evidence type="ECO:0000313" key="2">
    <source>
        <dbReference type="EMBL" id="CCC48794.1"/>
    </source>
</evidence>
<organism evidence="2">
    <name type="scientific">Trypanosoma vivax (strain Y486)</name>
    <dbReference type="NCBI Taxonomy" id="1055687"/>
    <lineage>
        <taxon>Eukaryota</taxon>
        <taxon>Discoba</taxon>
        <taxon>Euglenozoa</taxon>
        <taxon>Kinetoplastea</taxon>
        <taxon>Metakinetoplastina</taxon>
        <taxon>Trypanosomatida</taxon>
        <taxon>Trypanosomatidae</taxon>
        <taxon>Trypanosoma</taxon>
        <taxon>Duttonella</taxon>
    </lineage>
</organism>
<dbReference type="EMBL" id="HE573023">
    <property type="protein sequence ID" value="CCC48794.1"/>
    <property type="molecule type" value="Genomic_DNA"/>
</dbReference>
<proteinExistence type="predicted"/>
<dbReference type="Pfam" id="PF13532">
    <property type="entry name" value="2OG-FeII_Oxy_2"/>
    <property type="match status" value="1"/>
</dbReference>
<dbReference type="SUPFAM" id="SSF51197">
    <property type="entry name" value="Clavaminate synthase-like"/>
    <property type="match status" value="1"/>
</dbReference>
<dbReference type="VEuPathDB" id="TriTrypDB:TvY486_0701310"/>
<dbReference type="GO" id="GO:0032451">
    <property type="term" value="F:demethylase activity"/>
    <property type="evidence" value="ECO:0007669"/>
    <property type="project" value="TreeGrafter"/>
</dbReference>
<dbReference type="AlphaFoldDB" id="G0TXV2"/>
<protein>
    <recommendedName>
        <fullName evidence="1">Alpha-ketoglutarate-dependent dioxygenase AlkB-like domain-containing protein</fullName>
    </recommendedName>
</protein>
<dbReference type="GO" id="GO:0016491">
    <property type="term" value="F:oxidoreductase activity"/>
    <property type="evidence" value="ECO:0007669"/>
    <property type="project" value="TreeGrafter"/>
</dbReference>
<evidence type="ECO:0000259" key="1">
    <source>
        <dbReference type="Pfam" id="PF13532"/>
    </source>
</evidence>
<dbReference type="InterPro" id="IPR037151">
    <property type="entry name" value="AlkB-like_sf"/>
</dbReference>
<accession>G0TXV2</accession>
<dbReference type="Gene3D" id="2.60.120.590">
    <property type="entry name" value="Alpha-ketoglutarate-dependent dioxygenase AlkB-like"/>
    <property type="match status" value="1"/>
</dbReference>
<dbReference type="GO" id="GO:0070988">
    <property type="term" value="P:demethylation"/>
    <property type="evidence" value="ECO:0007669"/>
    <property type="project" value="InterPro"/>
</dbReference>
<sequence length="456" mass="51062">MSVEPVVSFNYTSKVRMRCRRSIMRLATHLSPIESFIASPNEYEPLGFIALNSGVQAGADPYILRRVLLAKTTLQDDATRLLFSSQLPFTLIYPDGAKRVLQLPLTAECLDLACPASGKICYVNVVPLLNEKICHGGFDPPDGNPLLFLLCCKADAVFSALGNMFQRPIIGVERLPPLPNPEPSNINEFFFGYKNSTGITYCGGNETAESPTKGGSHARVLVCEAIRQIPGLYIVQEFLTPAEHDAVWEELRGSESNIEIENLARRDVAHFNRRFYYGVNRIGVEGVSVNKQPNFYSWMLQRLRNKDPSVGIRGFPTVAQSQNFDQLTVNFYNFGSCKDKTAPGIAHHVDSHSVFSECVMIVSLGSHTVMEFSHYSKPPDVEAPIGVLLTPRSLLIMTSEARYAWTHSIAEKRVDVLSDKLPRLRRGDRVSLTWRRGRSRPHRREECAWNRLCDGA</sequence>
<dbReference type="InterPro" id="IPR032857">
    <property type="entry name" value="ALKBH4"/>
</dbReference>
<dbReference type="PANTHER" id="PTHR12463">
    <property type="entry name" value="OXYGENASE-RELATED"/>
    <property type="match status" value="1"/>
</dbReference>
<dbReference type="InterPro" id="IPR027450">
    <property type="entry name" value="AlkB-like"/>
</dbReference>
<feature type="domain" description="Alpha-ketoglutarate-dependent dioxygenase AlkB-like" evidence="1">
    <location>
        <begin position="290"/>
        <end position="435"/>
    </location>
</feature>
<dbReference type="PANTHER" id="PTHR12463:SF1">
    <property type="entry name" value="2-OXOGLUTARATE AND FE-DEPENDENT OXYGENASE FAMILY PROTEIN"/>
    <property type="match status" value="1"/>
</dbReference>
<reference evidence="2" key="1">
    <citation type="journal article" date="2012" name="Proc. Natl. Acad. Sci. U.S.A.">
        <title>Antigenic diversity is generated by distinct evolutionary mechanisms in African trypanosome species.</title>
        <authorList>
            <person name="Jackson A.P."/>
            <person name="Berry A."/>
            <person name="Aslett M."/>
            <person name="Allison H.C."/>
            <person name="Burton P."/>
            <person name="Vavrova-Anderson J."/>
            <person name="Brown R."/>
            <person name="Browne H."/>
            <person name="Corton N."/>
            <person name="Hauser H."/>
            <person name="Gamble J."/>
            <person name="Gilderthorp R."/>
            <person name="Marcello L."/>
            <person name="McQuillan J."/>
            <person name="Otto T.D."/>
            <person name="Quail M.A."/>
            <person name="Sanders M.J."/>
            <person name="van Tonder A."/>
            <person name="Ginger M.L."/>
            <person name="Field M.C."/>
            <person name="Barry J.D."/>
            <person name="Hertz-Fowler C."/>
            <person name="Berriman M."/>
        </authorList>
    </citation>
    <scope>NUCLEOTIDE SEQUENCE</scope>
    <source>
        <strain evidence="2">Y486</strain>
    </source>
</reference>